<gene>
    <name evidence="1" type="ORF">FW784_10315</name>
</gene>
<dbReference type="EMBL" id="VTRV01000116">
    <property type="protein sequence ID" value="TZF88152.1"/>
    <property type="molecule type" value="Genomic_DNA"/>
</dbReference>
<organism evidence="1 2">
    <name type="scientific">Cognatilysobacter lacus</name>
    <dbReference type="NCBI Taxonomy" id="1643323"/>
    <lineage>
        <taxon>Bacteria</taxon>
        <taxon>Pseudomonadati</taxon>
        <taxon>Pseudomonadota</taxon>
        <taxon>Gammaproteobacteria</taxon>
        <taxon>Lysobacterales</taxon>
        <taxon>Lysobacteraceae</taxon>
        <taxon>Cognatilysobacter</taxon>
    </lineage>
</organism>
<dbReference type="RefSeq" id="WP_137935218.1">
    <property type="nucleotide sequence ID" value="NZ_VTRV01000116.1"/>
</dbReference>
<sequence length="72" mass="7662">MDEQSETITISSRSDFALWAIERAKAIVADEGGNLAIATRDHGEDEVAATANALGQAIVDALLEVFDGLMQE</sequence>
<name>A0A5D8Z226_9GAMM</name>
<accession>A0A5D8Z226</accession>
<keyword evidence="2" id="KW-1185">Reference proteome</keyword>
<evidence type="ECO:0000313" key="2">
    <source>
        <dbReference type="Proteomes" id="UP000323164"/>
    </source>
</evidence>
<dbReference type="AlphaFoldDB" id="A0A5D8Z226"/>
<dbReference type="Proteomes" id="UP000323164">
    <property type="component" value="Unassembled WGS sequence"/>
</dbReference>
<reference evidence="1 2" key="1">
    <citation type="submission" date="2019-08" db="EMBL/GenBank/DDBJ databases">
        <title>Draft genome sequence of Lysobacter sp. UKS-15.</title>
        <authorList>
            <person name="Im W.-T."/>
        </authorList>
    </citation>
    <scope>NUCLEOTIDE SEQUENCE [LARGE SCALE GENOMIC DNA]</scope>
    <source>
        <strain evidence="1 2">UKS-15</strain>
    </source>
</reference>
<evidence type="ECO:0000313" key="1">
    <source>
        <dbReference type="EMBL" id="TZF88152.1"/>
    </source>
</evidence>
<protein>
    <submittedName>
        <fullName evidence="1">Uncharacterized protein</fullName>
    </submittedName>
</protein>
<proteinExistence type="predicted"/>
<comment type="caution">
    <text evidence="1">The sequence shown here is derived from an EMBL/GenBank/DDBJ whole genome shotgun (WGS) entry which is preliminary data.</text>
</comment>